<name>A0A415BTR6_PHOVU</name>
<dbReference type="RefSeq" id="WP_118290514.1">
    <property type="nucleotide sequence ID" value="NZ_QRLF01000010.1"/>
</dbReference>
<dbReference type="InterPro" id="IPR001296">
    <property type="entry name" value="Glyco_trans_1"/>
</dbReference>
<dbReference type="AlphaFoldDB" id="A0A415BTR6"/>
<dbReference type="CDD" id="cd03801">
    <property type="entry name" value="GT4_PimA-like"/>
    <property type="match status" value="1"/>
</dbReference>
<evidence type="ECO:0000313" key="2">
    <source>
        <dbReference type="EMBL" id="RHI92526.1"/>
    </source>
</evidence>
<organism evidence="2 3">
    <name type="scientific">Phocaeicola vulgatus</name>
    <name type="common">Bacteroides vulgatus</name>
    <dbReference type="NCBI Taxonomy" id="821"/>
    <lineage>
        <taxon>Bacteria</taxon>
        <taxon>Pseudomonadati</taxon>
        <taxon>Bacteroidota</taxon>
        <taxon>Bacteroidia</taxon>
        <taxon>Bacteroidales</taxon>
        <taxon>Bacteroidaceae</taxon>
        <taxon>Phocaeicola</taxon>
    </lineage>
</organism>
<dbReference type="Gene3D" id="3.40.50.2000">
    <property type="entry name" value="Glycogen Phosphorylase B"/>
    <property type="match status" value="2"/>
</dbReference>
<dbReference type="GO" id="GO:0016757">
    <property type="term" value="F:glycosyltransferase activity"/>
    <property type="evidence" value="ECO:0007669"/>
    <property type="project" value="InterPro"/>
</dbReference>
<dbReference type="PANTHER" id="PTHR12526">
    <property type="entry name" value="GLYCOSYLTRANSFERASE"/>
    <property type="match status" value="1"/>
</dbReference>
<gene>
    <name evidence="2" type="ORF">DW150_07395</name>
</gene>
<dbReference type="Pfam" id="PF00534">
    <property type="entry name" value="Glycos_transf_1"/>
    <property type="match status" value="1"/>
</dbReference>
<reference evidence="2 3" key="1">
    <citation type="submission" date="2018-08" db="EMBL/GenBank/DDBJ databases">
        <title>A genome reference for cultivated species of the human gut microbiota.</title>
        <authorList>
            <person name="Zou Y."/>
            <person name="Xue W."/>
            <person name="Luo G."/>
        </authorList>
    </citation>
    <scope>NUCLEOTIDE SEQUENCE [LARGE SCALE GENOMIC DNA]</scope>
    <source>
        <strain evidence="2 3">AM13-21</strain>
    </source>
</reference>
<comment type="caution">
    <text evidence="2">The sequence shown here is derived from an EMBL/GenBank/DDBJ whole genome shotgun (WGS) entry which is preliminary data.</text>
</comment>
<feature type="domain" description="Glycosyl transferase family 1" evidence="1">
    <location>
        <begin position="178"/>
        <end position="342"/>
    </location>
</feature>
<sequence>MKPRILFILHLPPPIHGAAMMGKYIQESELIDSSFDSYCINLATAGSLSDIGRTSFKKLLRYVLLLKHIYHVVRDIHPELVYITPNAGGKAFFKDFIVVQILKCMGCKVIVHYHNKGVSAYQSKWVYNFLYKRFFSNLKIILLAESLYKDIAKYVKREDVYICPNGIPNSCKEELKARRNNEVPHLLFLSNLLISKGVTVLLDTLKILKEKEYTFVCRFVGGETSEMGAVQFSEEVDKRNLNDRVAYVGRKVGEEKEAFFRQADVFVFPTYYYNECFPLVILEAMEYKLPVISTNEGGIPDIVKDGENGLICEKQNPVSLADCIAKLLDDEELRVKMGSAGHEKFCREFTLDKFENRMRDILNQNLFSS</sequence>
<evidence type="ECO:0000313" key="3">
    <source>
        <dbReference type="Proteomes" id="UP000285777"/>
    </source>
</evidence>
<dbReference type="SUPFAM" id="SSF53756">
    <property type="entry name" value="UDP-Glycosyltransferase/glycogen phosphorylase"/>
    <property type="match status" value="1"/>
</dbReference>
<accession>A0A415BTR6</accession>
<evidence type="ECO:0000259" key="1">
    <source>
        <dbReference type="Pfam" id="PF00534"/>
    </source>
</evidence>
<dbReference type="EMBL" id="QRLF01000010">
    <property type="protein sequence ID" value="RHI92526.1"/>
    <property type="molecule type" value="Genomic_DNA"/>
</dbReference>
<dbReference type="Proteomes" id="UP000285777">
    <property type="component" value="Unassembled WGS sequence"/>
</dbReference>
<proteinExistence type="predicted"/>
<protein>
    <submittedName>
        <fullName evidence="2">Glycosyltransferase</fullName>
    </submittedName>
</protein>
<keyword evidence="2" id="KW-0808">Transferase</keyword>